<evidence type="ECO:0000259" key="2">
    <source>
        <dbReference type="Pfam" id="PF13485"/>
    </source>
</evidence>
<dbReference type="Pfam" id="PF13485">
    <property type="entry name" value="Peptidase_MA_2"/>
    <property type="match status" value="1"/>
</dbReference>
<dbReference type="InterPro" id="IPR011990">
    <property type="entry name" value="TPR-like_helical_dom_sf"/>
</dbReference>
<feature type="signal peptide" evidence="1">
    <location>
        <begin position="1"/>
        <end position="20"/>
    </location>
</feature>
<reference evidence="4" key="1">
    <citation type="journal article" date="2020" name="Appl. Environ. Microbiol.">
        <title>Diazotrophic Anaeromyxobacter Isolates from Soils.</title>
        <authorList>
            <person name="Masuda Y."/>
            <person name="Yamanaka H."/>
            <person name="Xu Z.X."/>
            <person name="Shiratori Y."/>
            <person name="Aono T."/>
            <person name="Amachi S."/>
            <person name="Senoo K."/>
            <person name="Itoh H."/>
        </authorList>
    </citation>
    <scope>NUCLEOTIDE SEQUENCE [LARGE SCALE GENOMIC DNA]</scope>
    <source>
        <strain evidence="4">R267</strain>
    </source>
</reference>
<accession>A0A7I9VMH3</accession>
<dbReference type="Pfam" id="PF14559">
    <property type="entry name" value="TPR_19"/>
    <property type="match status" value="1"/>
</dbReference>
<sequence length="524" mass="57438">MKALWLALALAAAPSLPAAAPTSALAERSPDFLDLRRAVSLLEDENVLEAQALVRPILEKRPKDPAVQLVAGLVRFYQQRYGEAVDLLEKSRLGTGSLDYLALARAAREVTKDHARAEGEHFAVSYPKGKDEVLVPYVLEALEAQRAALAQDLGWSTAGKVTIEILNDTRELARLSTLTEEEIKTSGTIALCKFNKLMIVSPKALVKGYDWLDTAAHEYTHYVVTARTHDNTPIWLHEGLAKFSETRWRGKGGELSASSAGLLKDALRKDQLITFAQMHPSMAKLPSQEAAALAFAEVELAVEYLEAKGGAPLMNRILDRVTGGEPAERAVAQALGVSYEAFLADWKRFMAARPLPEGGLHVEEKLRFKGDPKHGGAHSEWAEIPDDRARGFARLGEIFRERGRWAAARVEYGKAVARAGKGIAVLSDKFALAAMMSGHDAEAQEALTEALRRHPQYAALHLHLARLQVKRKAWPEAKEQLLLANAQDPFDPEIHAGLAAVHEASGQAELAAREKRFAQLLAHE</sequence>
<keyword evidence="1" id="KW-0732">Signal</keyword>
<keyword evidence="4" id="KW-1185">Reference proteome</keyword>
<proteinExistence type="predicted"/>
<comment type="caution">
    <text evidence="3">The sequence shown here is derived from an EMBL/GenBank/DDBJ whole genome shotgun (WGS) entry which is preliminary data.</text>
</comment>
<protein>
    <recommendedName>
        <fullName evidence="2">Peptidase MA-like domain-containing protein</fullName>
    </recommendedName>
</protein>
<dbReference type="Gene3D" id="1.25.40.10">
    <property type="entry name" value="Tetratricopeptide repeat domain"/>
    <property type="match status" value="1"/>
</dbReference>
<organism evidence="3 4">
    <name type="scientific">Anaeromyxobacter diazotrophicus</name>
    <dbReference type="NCBI Taxonomy" id="2590199"/>
    <lineage>
        <taxon>Bacteria</taxon>
        <taxon>Pseudomonadati</taxon>
        <taxon>Myxococcota</taxon>
        <taxon>Myxococcia</taxon>
        <taxon>Myxococcales</taxon>
        <taxon>Cystobacterineae</taxon>
        <taxon>Anaeromyxobacteraceae</taxon>
        <taxon>Anaeromyxobacter</taxon>
    </lineage>
</organism>
<dbReference type="Proteomes" id="UP000503640">
    <property type="component" value="Unassembled WGS sequence"/>
</dbReference>
<dbReference type="AlphaFoldDB" id="A0A7I9VMH3"/>
<gene>
    <name evidence="3" type="ORF">AMYX_23440</name>
</gene>
<evidence type="ECO:0000313" key="3">
    <source>
        <dbReference type="EMBL" id="GEJ57603.1"/>
    </source>
</evidence>
<name>A0A7I9VMH3_9BACT</name>
<dbReference type="EMBL" id="BJTG01000005">
    <property type="protein sequence ID" value="GEJ57603.1"/>
    <property type="molecule type" value="Genomic_DNA"/>
</dbReference>
<feature type="domain" description="Peptidase MA-like" evidence="2">
    <location>
        <begin position="148"/>
        <end position="351"/>
    </location>
</feature>
<dbReference type="RefSeq" id="WP_176065347.1">
    <property type="nucleotide sequence ID" value="NZ_BJTG01000005.1"/>
</dbReference>
<evidence type="ECO:0000256" key="1">
    <source>
        <dbReference type="SAM" id="SignalP"/>
    </source>
</evidence>
<feature type="chain" id="PRO_5029502275" description="Peptidase MA-like domain-containing protein" evidence="1">
    <location>
        <begin position="21"/>
        <end position="524"/>
    </location>
</feature>
<dbReference type="SUPFAM" id="SSF48452">
    <property type="entry name" value="TPR-like"/>
    <property type="match status" value="2"/>
</dbReference>
<evidence type="ECO:0000313" key="4">
    <source>
        <dbReference type="Proteomes" id="UP000503640"/>
    </source>
</evidence>
<dbReference type="InterPro" id="IPR039568">
    <property type="entry name" value="Peptidase_MA-like_dom"/>
</dbReference>